<keyword evidence="1" id="KW-0812">Transmembrane</keyword>
<dbReference type="SUPFAM" id="SSF103473">
    <property type="entry name" value="MFS general substrate transporter"/>
    <property type="match status" value="1"/>
</dbReference>
<dbReference type="InterPro" id="IPR036259">
    <property type="entry name" value="MFS_trans_sf"/>
</dbReference>
<keyword evidence="1" id="KW-0472">Membrane</keyword>
<accession>A0A7Y0Q383</accession>
<sequence>MENPRDWLYGVWGLGQGFVFPWTVLFLTSRGHLSAVQAGTAMAILGAFGAASALCLAWAVACPKVTKIVSTLGEAPDEERPSSIQDFNLRPSRTVYLRSFHRS</sequence>
<organism evidence="2 3">
    <name type="scientific">Sulfobacillus harzensis</name>
    <dbReference type="NCBI Taxonomy" id="2729629"/>
    <lineage>
        <taxon>Bacteria</taxon>
        <taxon>Bacillati</taxon>
        <taxon>Bacillota</taxon>
        <taxon>Clostridia</taxon>
        <taxon>Eubacteriales</taxon>
        <taxon>Clostridiales Family XVII. Incertae Sedis</taxon>
        <taxon>Sulfobacillus</taxon>
    </lineage>
</organism>
<feature type="transmembrane region" description="Helical" evidence="1">
    <location>
        <begin position="39"/>
        <end position="61"/>
    </location>
</feature>
<protein>
    <submittedName>
        <fullName evidence="2">Uncharacterized protein</fullName>
    </submittedName>
</protein>
<name>A0A7Y0Q383_9FIRM</name>
<dbReference type="RefSeq" id="WP_169100126.1">
    <property type="nucleotide sequence ID" value="NZ_JABBVZ010000041.1"/>
</dbReference>
<feature type="transmembrane region" description="Helical" evidence="1">
    <location>
        <begin position="6"/>
        <end position="27"/>
    </location>
</feature>
<dbReference type="AlphaFoldDB" id="A0A7Y0Q383"/>
<dbReference type="Proteomes" id="UP000533476">
    <property type="component" value="Unassembled WGS sequence"/>
</dbReference>
<reference evidence="2 3" key="1">
    <citation type="submission" date="2020-04" db="EMBL/GenBank/DDBJ databases">
        <authorList>
            <person name="Zhang R."/>
            <person name="Schippers A."/>
        </authorList>
    </citation>
    <scope>NUCLEOTIDE SEQUENCE [LARGE SCALE GENOMIC DNA]</scope>
    <source>
        <strain evidence="2 3">DSM 109850</strain>
    </source>
</reference>
<keyword evidence="3" id="KW-1185">Reference proteome</keyword>
<gene>
    <name evidence="2" type="ORF">HIJ39_12370</name>
</gene>
<dbReference type="EMBL" id="JABBVZ010000041">
    <property type="protein sequence ID" value="NMP23135.1"/>
    <property type="molecule type" value="Genomic_DNA"/>
</dbReference>
<evidence type="ECO:0000313" key="3">
    <source>
        <dbReference type="Proteomes" id="UP000533476"/>
    </source>
</evidence>
<keyword evidence="1" id="KW-1133">Transmembrane helix</keyword>
<evidence type="ECO:0000256" key="1">
    <source>
        <dbReference type="SAM" id="Phobius"/>
    </source>
</evidence>
<proteinExistence type="predicted"/>
<comment type="caution">
    <text evidence="2">The sequence shown here is derived from an EMBL/GenBank/DDBJ whole genome shotgun (WGS) entry which is preliminary data.</text>
</comment>
<evidence type="ECO:0000313" key="2">
    <source>
        <dbReference type="EMBL" id="NMP23135.1"/>
    </source>
</evidence>